<evidence type="ECO:0000256" key="2">
    <source>
        <dbReference type="ARBA" id="ARBA00022679"/>
    </source>
</evidence>
<dbReference type="Proteomes" id="UP001055437">
    <property type="component" value="Chromosome"/>
</dbReference>
<dbReference type="PANTHER" id="PTHR43320">
    <property type="entry name" value="SUGAR KINASE"/>
    <property type="match status" value="1"/>
</dbReference>
<dbReference type="SUPFAM" id="SSF53613">
    <property type="entry name" value="Ribokinase-like"/>
    <property type="match status" value="1"/>
</dbReference>
<reference evidence="6" key="2">
    <citation type="submission" date="2022-06" db="EMBL/GenBank/DDBJ databases">
        <authorList>
            <person name="Holder M.E."/>
            <person name="Ajami N.J."/>
            <person name="Petrosino J.F."/>
        </authorList>
    </citation>
    <scope>NUCLEOTIDE SEQUENCE</scope>
    <source>
        <strain evidence="6">RMA 8861</strain>
    </source>
</reference>
<dbReference type="InterPro" id="IPR029056">
    <property type="entry name" value="Ribokinase-like"/>
</dbReference>
<gene>
    <name evidence="5" type="ORF">CP523_03905</name>
    <name evidence="6" type="ORF">NH397_12145</name>
</gene>
<dbReference type="Pfam" id="PF00294">
    <property type="entry name" value="PfkB"/>
    <property type="match status" value="1"/>
</dbReference>
<keyword evidence="2" id="KW-0808">Transferase</keyword>
<evidence type="ECO:0000313" key="8">
    <source>
        <dbReference type="Proteomes" id="UP001055437"/>
    </source>
</evidence>
<dbReference type="CDD" id="cd01166">
    <property type="entry name" value="KdgK"/>
    <property type="match status" value="1"/>
</dbReference>
<dbReference type="OrthoDB" id="9813569at2"/>
<dbReference type="Gene3D" id="3.40.1190.20">
    <property type="match status" value="1"/>
</dbReference>
<dbReference type="InterPro" id="IPR011611">
    <property type="entry name" value="PfkB_dom"/>
</dbReference>
<keyword evidence="3 5" id="KW-0418">Kinase</keyword>
<dbReference type="PANTHER" id="PTHR43320:SF2">
    <property type="entry name" value="2-DEHYDRO-3-DEOXYGLUCONOKINASE_2-DEHYDRO-3-DEOXYGALACTONOKINASE"/>
    <property type="match status" value="1"/>
</dbReference>
<evidence type="ECO:0000256" key="1">
    <source>
        <dbReference type="ARBA" id="ARBA00010688"/>
    </source>
</evidence>
<evidence type="ECO:0000313" key="6">
    <source>
        <dbReference type="EMBL" id="USS00232.1"/>
    </source>
</evidence>
<dbReference type="InterPro" id="IPR052700">
    <property type="entry name" value="Carb_kinase_PfkB-like"/>
</dbReference>
<comment type="similarity">
    <text evidence="1">Belongs to the carbohydrate kinase PfkB family.</text>
</comment>
<evidence type="ECO:0000313" key="7">
    <source>
        <dbReference type="Proteomes" id="UP000280586"/>
    </source>
</evidence>
<dbReference type="AlphaFoldDB" id="A0A9N7JJA7"/>
<evidence type="ECO:0000259" key="4">
    <source>
        <dbReference type="Pfam" id="PF00294"/>
    </source>
</evidence>
<dbReference type="EMBL" id="CP099799">
    <property type="protein sequence ID" value="USS00232.1"/>
    <property type="molecule type" value="Genomic_DNA"/>
</dbReference>
<dbReference type="EMBL" id="CP023671">
    <property type="protein sequence ID" value="AYE33673.1"/>
    <property type="molecule type" value="Genomic_DNA"/>
</dbReference>
<feature type="domain" description="Carbohydrate kinase PfkB" evidence="4">
    <location>
        <begin position="2"/>
        <end position="174"/>
    </location>
</feature>
<organism evidence="5 7">
    <name type="scientific">Clostridium septicum</name>
    <dbReference type="NCBI Taxonomy" id="1504"/>
    <lineage>
        <taxon>Bacteria</taxon>
        <taxon>Bacillati</taxon>
        <taxon>Bacillota</taxon>
        <taxon>Clostridia</taxon>
        <taxon>Eubacteriales</taxon>
        <taxon>Clostridiaceae</taxon>
        <taxon>Clostridium</taxon>
    </lineage>
</organism>
<protein>
    <submittedName>
        <fullName evidence="5">Sugar kinase</fullName>
    </submittedName>
</protein>
<dbReference type="RefSeq" id="WP_066675514.1">
    <property type="nucleotide sequence ID" value="NZ_CABMIZ010000009.1"/>
</dbReference>
<name>A0A9N7JJA7_CLOSE</name>
<sequence length="338" mass="37561">MSTVLVLGEVLLRLTPPNNLKISQANTLDICFGGAEANVAVGLSHLGVNTRILTCLPPNELGESAKGFLKSHSVDCDNIVIKGERLGLYYYEEGCSSRKANVIYDRKYSSITELKYEDINVDEVLKDVKLLHVSGITFGLNDEVREVAARIIEEAKSKNIKISVDLNYRSKLFKSYEEFVSIMKPIVKDSYLCFGWLSRDVKNFKVLDPSAVEVTDEMLIDQFKYMTEDLNVKNVATTLRTGTPYNYHSLTGVLFDGDKLYRSSKYEFSMISRIGGGDAFAAGAIKGLISEVNNMQEIIEFATATAVLKQTQIGDVSLSTITEVEELMNNKNLGSVNR</sequence>
<dbReference type="GeneID" id="303559828"/>
<dbReference type="KEGG" id="csep:CP523_03905"/>
<evidence type="ECO:0000313" key="5">
    <source>
        <dbReference type="EMBL" id="AYE33673.1"/>
    </source>
</evidence>
<dbReference type="GO" id="GO:0016301">
    <property type="term" value="F:kinase activity"/>
    <property type="evidence" value="ECO:0007669"/>
    <property type="project" value="UniProtKB-KW"/>
</dbReference>
<dbReference type="Proteomes" id="UP000280586">
    <property type="component" value="Chromosome"/>
</dbReference>
<keyword evidence="8" id="KW-1185">Reference proteome</keyword>
<evidence type="ECO:0000256" key="3">
    <source>
        <dbReference type="ARBA" id="ARBA00022777"/>
    </source>
</evidence>
<accession>A0A9N7JJA7</accession>
<reference evidence="5 7" key="1">
    <citation type="submission" date="2017-09" db="EMBL/GenBank/DDBJ databases">
        <authorList>
            <person name="Thomas P."/>
            <person name="Seyboldt C."/>
        </authorList>
    </citation>
    <scope>NUCLEOTIDE SEQUENCE [LARGE SCALE GENOMIC DNA]</scope>
    <source>
        <strain evidence="5 7">DSM 7534</strain>
    </source>
</reference>
<proteinExistence type="inferred from homology"/>